<dbReference type="AlphaFoldDB" id="A0A0N7M148"/>
<feature type="signal peptide" evidence="4">
    <location>
        <begin position="1"/>
        <end position="23"/>
    </location>
</feature>
<keyword evidence="3" id="KW-0029">Amino-acid transport</keyword>
<protein>
    <submittedName>
        <fullName evidence="6">Urea ABC transporter, urea binding protein</fullName>
    </submittedName>
</protein>
<dbReference type="GO" id="GO:0006865">
    <property type="term" value="P:amino acid transport"/>
    <property type="evidence" value="ECO:0007669"/>
    <property type="project" value="UniProtKB-KW"/>
</dbReference>
<reference evidence="6 7" key="1">
    <citation type="submission" date="2015-09" db="EMBL/GenBank/DDBJ databases">
        <authorList>
            <consortium name="Swine Surveillance"/>
        </authorList>
    </citation>
    <scope>NUCLEOTIDE SEQUENCE [LARGE SCALE GENOMIC DNA]</scope>
    <source>
        <strain evidence="6 7">CECT 7648</strain>
    </source>
</reference>
<name>A0A0N7M148_9RHOB</name>
<dbReference type="Gene3D" id="3.40.50.2300">
    <property type="match status" value="2"/>
</dbReference>
<keyword evidence="2 4" id="KW-0732">Signal</keyword>
<dbReference type="InterPro" id="IPR028082">
    <property type="entry name" value="Peripla_BP_I"/>
</dbReference>
<dbReference type="CDD" id="cd06341">
    <property type="entry name" value="PBP1_ABC_ligand_binding-like"/>
    <property type="match status" value="1"/>
</dbReference>
<evidence type="ECO:0000313" key="7">
    <source>
        <dbReference type="Proteomes" id="UP000054935"/>
    </source>
</evidence>
<dbReference type="PANTHER" id="PTHR30483:SF6">
    <property type="entry name" value="PERIPLASMIC BINDING PROTEIN OF ABC TRANSPORTER FOR NATURAL AMINO ACIDS"/>
    <property type="match status" value="1"/>
</dbReference>
<gene>
    <name evidence="6" type="ORF">TRN7648_03889</name>
</gene>
<feature type="chain" id="PRO_5006015772" evidence="4">
    <location>
        <begin position="24"/>
        <end position="417"/>
    </location>
</feature>
<keyword evidence="3" id="KW-0813">Transport</keyword>
<comment type="similarity">
    <text evidence="1">Belongs to the leucine-binding protein family.</text>
</comment>
<dbReference type="InterPro" id="IPR028081">
    <property type="entry name" value="Leu-bd"/>
</dbReference>
<evidence type="ECO:0000256" key="2">
    <source>
        <dbReference type="ARBA" id="ARBA00022729"/>
    </source>
</evidence>
<dbReference type="OrthoDB" id="9147078at2"/>
<evidence type="ECO:0000256" key="3">
    <source>
        <dbReference type="ARBA" id="ARBA00022970"/>
    </source>
</evidence>
<dbReference type="InterPro" id="IPR051010">
    <property type="entry name" value="BCAA_transport"/>
</dbReference>
<feature type="domain" description="Leucine-binding protein" evidence="5">
    <location>
        <begin position="48"/>
        <end position="388"/>
    </location>
</feature>
<dbReference type="EMBL" id="CYSE01000011">
    <property type="protein sequence ID" value="CUH82265.1"/>
    <property type="molecule type" value="Genomic_DNA"/>
</dbReference>
<dbReference type="SUPFAM" id="SSF53822">
    <property type="entry name" value="Periplasmic binding protein-like I"/>
    <property type="match status" value="1"/>
</dbReference>
<accession>A0A0N7M148</accession>
<proteinExistence type="inferred from homology"/>
<evidence type="ECO:0000313" key="6">
    <source>
        <dbReference type="EMBL" id="CUH82265.1"/>
    </source>
</evidence>
<dbReference type="RefSeq" id="WP_058249242.1">
    <property type="nucleotide sequence ID" value="NZ_CYSE01000011.1"/>
</dbReference>
<evidence type="ECO:0000256" key="4">
    <source>
        <dbReference type="SAM" id="SignalP"/>
    </source>
</evidence>
<evidence type="ECO:0000256" key="1">
    <source>
        <dbReference type="ARBA" id="ARBA00010062"/>
    </source>
</evidence>
<organism evidence="6 7">
    <name type="scientific">Tropicibacter naphthalenivorans</name>
    <dbReference type="NCBI Taxonomy" id="441103"/>
    <lineage>
        <taxon>Bacteria</taxon>
        <taxon>Pseudomonadati</taxon>
        <taxon>Pseudomonadota</taxon>
        <taxon>Alphaproteobacteria</taxon>
        <taxon>Rhodobacterales</taxon>
        <taxon>Roseobacteraceae</taxon>
        <taxon>Tropicibacter</taxon>
    </lineage>
</organism>
<dbReference type="STRING" id="441103.TRN7648_03889"/>
<dbReference type="Pfam" id="PF13458">
    <property type="entry name" value="Peripla_BP_6"/>
    <property type="match status" value="1"/>
</dbReference>
<sequence length="417" mass="42749">MNTKLSAGLLAAGVLLAPGIAAASTPSCGANTGEAATGAPILIGGIHGNAAPGDFSSATDAAAAYFSCVNANGGVHGRPIEYMVENDQWNPELAARAAAKLVTDAGVVAMVGNSSFVEMSVNAPLYASSNTMAMAAGCAASECFESSNIVSTNQGPLPSSVGAAMYAVEELGATSVACIGLAIPSVGNWSCGAVEEYMASKGLSGASVLMNPAAPDVNSALLEAIASGADSMLVNLPVGLGIAYFGVAQEQDLGDVYSWTSSTPIYDASVPGALGDYWHGKVYVSAELTQIDGDGPDNLNWQAVMDAYASEDDPRDIFSQSGYLAAKFFVETLMDMDPAQLDDRAAVTDAIKAINGKTSDLVCGPYYVGEADRHMPNHAGIIVVVKDGGFEKVRDCFEYEGACFDGLIEAEKALGLR</sequence>
<dbReference type="PANTHER" id="PTHR30483">
    <property type="entry name" value="LEUCINE-SPECIFIC-BINDING PROTEIN"/>
    <property type="match status" value="1"/>
</dbReference>
<dbReference type="Proteomes" id="UP000054935">
    <property type="component" value="Unassembled WGS sequence"/>
</dbReference>
<evidence type="ECO:0000259" key="5">
    <source>
        <dbReference type="Pfam" id="PF13458"/>
    </source>
</evidence>
<keyword evidence="7" id="KW-1185">Reference proteome</keyword>